<keyword evidence="5" id="KW-0443">Lipid metabolism</keyword>
<evidence type="ECO:0000256" key="3">
    <source>
        <dbReference type="ARBA" id="ARBA00022679"/>
    </source>
</evidence>
<dbReference type="PANTHER" id="PTHR43667">
    <property type="entry name" value="CYCLOPROPANE-FATTY-ACYL-PHOSPHOLIPID SYNTHASE"/>
    <property type="match status" value="1"/>
</dbReference>
<accession>A0A8J4H888</accession>
<dbReference type="Gene3D" id="3.40.50.150">
    <property type="entry name" value="Vaccinia Virus protein VP39"/>
    <property type="match status" value="1"/>
</dbReference>
<keyword evidence="3" id="KW-0808">Transferase</keyword>
<dbReference type="PANTHER" id="PTHR43667:SF1">
    <property type="entry name" value="CYCLOPROPANE-FATTY-ACYL-PHOSPHOLIPID SYNTHASE"/>
    <property type="match status" value="1"/>
</dbReference>
<dbReference type="EMBL" id="DTQM01000005">
    <property type="protein sequence ID" value="HGC41678.1"/>
    <property type="molecule type" value="Genomic_DNA"/>
</dbReference>
<sequence>MSATYDFAAFPRPQPTTLLERLLARLIRVGRLTVIGPGSRHRVFGTVPPDAPHLDVTVRLKDRLTALKIAFRPDLYVGEAYMDGALTIEQGRLEDLLEIGLRNTTGSPPRRNLIARGLRAFLHRLQQANSGNRARRNVEAHYDLSDVLYFNFLDEDKQYSCAYFSTPDMTLEQAQEAKKAHLAAKLLLGPGQRVLDIGCGWGGLALTLARTGQGQVTGITLSAEQLAVARRRAETAKLDHRVSFGLQDYRTLTGKFDRIVSVGMFEHVGTPYYQAFFNKIADLLTEDGVAVIHSIGRMDGPGVTNAWIRKYIFPGGYVPALSEVLPAVERAGLWITDIEILRLHYAETLRHWRARFTANLDVIREKYGERFCRMWQFYLTASEASFRHDGLMVFQLQLARSVDAVPLTRDYIKFREEAAEPRHVIAAPA</sequence>
<dbReference type="InterPro" id="IPR003333">
    <property type="entry name" value="CMAS"/>
</dbReference>
<dbReference type="Pfam" id="PF02353">
    <property type="entry name" value="CMAS"/>
    <property type="match status" value="1"/>
</dbReference>
<protein>
    <submittedName>
        <fullName evidence="6">Class I SAM-dependent methyltransferase</fullName>
    </submittedName>
</protein>
<evidence type="ECO:0000256" key="4">
    <source>
        <dbReference type="ARBA" id="ARBA00022691"/>
    </source>
</evidence>
<organism evidence="6">
    <name type="scientific">Acidicaldus sp</name>
    <dbReference type="NCBI Taxonomy" id="1872105"/>
    <lineage>
        <taxon>Bacteria</taxon>
        <taxon>Pseudomonadati</taxon>
        <taxon>Pseudomonadota</taxon>
        <taxon>Alphaproteobacteria</taxon>
        <taxon>Acetobacterales</taxon>
        <taxon>Acetobacteraceae</taxon>
        <taxon>Acidicaldus</taxon>
    </lineage>
</organism>
<evidence type="ECO:0000256" key="5">
    <source>
        <dbReference type="ARBA" id="ARBA00023098"/>
    </source>
</evidence>
<dbReference type="PIRSF" id="PIRSF003085">
    <property type="entry name" value="CMAS"/>
    <property type="match status" value="1"/>
</dbReference>
<name>A0A8J4H888_9PROT</name>
<dbReference type="AlphaFoldDB" id="A0A8J4H888"/>
<dbReference type="GO" id="GO:0032259">
    <property type="term" value="P:methylation"/>
    <property type="evidence" value="ECO:0007669"/>
    <property type="project" value="UniProtKB-KW"/>
</dbReference>
<comment type="caution">
    <text evidence="6">The sequence shown here is derived from an EMBL/GenBank/DDBJ whole genome shotgun (WGS) entry which is preliminary data.</text>
</comment>
<dbReference type="SUPFAM" id="SSF53335">
    <property type="entry name" value="S-adenosyl-L-methionine-dependent methyltransferases"/>
    <property type="match status" value="1"/>
</dbReference>
<evidence type="ECO:0000313" key="6">
    <source>
        <dbReference type="EMBL" id="HGC41678.1"/>
    </source>
</evidence>
<dbReference type="GO" id="GO:0008610">
    <property type="term" value="P:lipid biosynthetic process"/>
    <property type="evidence" value="ECO:0007669"/>
    <property type="project" value="InterPro"/>
</dbReference>
<keyword evidence="4" id="KW-0949">S-adenosyl-L-methionine</keyword>
<reference evidence="6" key="1">
    <citation type="journal article" date="2020" name="mSystems">
        <title>Genome- and Community-Level Interaction Insights into Carbon Utilization and Element Cycling Functions of Hydrothermarchaeota in Hydrothermal Sediment.</title>
        <authorList>
            <person name="Zhou Z."/>
            <person name="Liu Y."/>
            <person name="Xu W."/>
            <person name="Pan J."/>
            <person name="Luo Z.H."/>
            <person name="Li M."/>
        </authorList>
    </citation>
    <scope>NUCLEOTIDE SEQUENCE</scope>
    <source>
        <strain evidence="6">SpSt-997</strain>
    </source>
</reference>
<keyword evidence="2 6" id="KW-0489">Methyltransferase</keyword>
<comment type="similarity">
    <text evidence="1">Belongs to the CFA/CMAS family.</text>
</comment>
<dbReference type="GO" id="GO:0008168">
    <property type="term" value="F:methyltransferase activity"/>
    <property type="evidence" value="ECO:0007669"/>
    <property type="project" value="UniProtKB-KW"/>
</dbReference>
<dbReference type="InterPro" id="IPR050723">
    <property type="entry name" value="CFA/CMAS"/>
</dbReference>
<dbReference type="InterPro" id="IPR029063">
    <property type="entry name" value="SAM-dependent_MTases_sf"/>
</dbReference>
<dbReference type="CDD" id="cd02440">
    <property type="entry name" value="AdoMet_MTases"/>
    <property type="match status" value="1"/>
</dbReference>
<gene>
    <name evidence="6" type="ORF">ENY07_00400</name>
</gene>
<evidence type="ECO:0000256" key="1">
    <source>
        <dbReference type="ARBA" id="ARBA00010815"/>
    </source>
</evidence>
<evidence type="ECO:0000256" key="2">
    <source>
        <dbReference type="ARBA" id="ARBA00022603"/>
    </source>
</evidence>
<proteinExistence type="inferred from homology"/>